<keyword evidence="2" id="KW-1185">Reference proteome</keyword>
<evidence type="ECO:0000313" key="2">
    <source>
        <dbReference type="Proteomes" id="UP001162992"/>
    </source>
</evidence>
<evidence type="ECO:0000313" key="1">
    <source>
        <dbReference type="EMBL" id="KAJ7560443.1"/>
    </source>
</evidence>
<dbReference type="EMBL" id="CM055095">
    <property type="protein sequence ID" value="KAJ7560443.1"/>
    <property type="molecule type" value="Genomic_DNA"/>
</dbReference>
<protein>
    <submittedName>
        <fullName evidence="1">Uncharacterized protein</fullName>
    </submittedName>
</protein>
<proteinExistence type="predicted"/>
<dbReference type="Proteomes" id="UP001162992">
    <property type="component" value="Chromosome 4"/>
</dbReference>
<reference evidence="2" key="1">
    <citation type="journal article" date="2024" name="Proc. Natl. Acad. Sci. U.S.A.">
        <title>Extraordinary preservation of gene collinearity over three hundred million years revealed in homosporous lycophytes.</title>
        <authorList>
            <person name="Li C."/>
            <person name="Wickell D."/>
            <person name="Kuo L.Y."/>
            <person name="Chen X."/>
            <person name="Nie B."/>
            <person name="Liao X."/>
            <person name="Peng D."/>
            <person name="Ji J."/>
            <person name="Jenkins J."/>
            <person name="Williams M."/>
            <person name="Shu S."/>
            <person name="Plott C."/>
            <person name="Barry K."/>
            <person name="Rajasekar S."/>
            <person name="Grimwood J."/>
            <person name="Han X."/>
            <person name="Sun S."/>
            <person name="Hou Z."/>
            <person name="He W."/>
            <person name="Dai G."/>
            <person name="Sun C."/>
            <person name="Schmutz J."/>
            <person name="Leebens-Mack J.H."/>
            <person name="Li F.W."/>
            <person name="Wang L."/>
        </authorList>
    </citation>
    <scope>NUCLEOTIDE SEQUENCE [LARGE SCALE GENOMIC DNA]</scope>
    <source>
        <strain evidence="2">cv. PW_Plant_1</strain>
    </source>
</reference>
<name>A0ACC2E1E3_DIPCM</name>
<gene>
    <name evidence="1" type="ORF">O6H91_04G130500</name>
</gene>
<comment type="caution">
    <text evidence="1">The sequence shown here is derived from an EMBL/GenBank/DDBJ whole genome shotgun (WGS) entry which is preliminary data.</text>
</comment>
<organism evidence="1 2">
    <name type="scientific">Diphasiastrum complanatum</name>
    <name type="common">Issler's clubmoss</name>
    <name type="synonym">Lycopodium complanatum</name>
    <dbReference type="NCBI Taxonomy" id="34168"/>
    <lineage>
        <taxon>Eukaryota</taxon>
        <taxon>Viridiplantae</taxon>
        <taxon>Streptophyta</taxon>
        <taxon>Embryophyta</taxon>
        <taxon>Tracheophyta</taxon>
        <taxon>Lycopodiopsida</taxon>
        <taxon>Lycopodiales</taxon>
        <taxon>Lycopodiaceae</taxon>
        <taxon>Lycopodioideae</taxon>
        <taxon>Diphasiastrum</taxon>
    </lineage>
</organism>
<accession>A0ACC2E1E3</accession>
<sequence length="626" mass="70756">MAVTSKPGKGPLTTRMARTNFTMKNNNEWVISTDIPVDIVVNISGAHFSLHKFPLVSRSGHIRKLVAEAKNSELAWIEFPDFPGGAEAFELATKFCYGINFEITTSNVVMLRCAAEYLEMTDDYGVKNLVACTEMFLGEVVTQSLPKAVAVLHSCENLLPYAEKLKIVSRCIDAAACNACGDRMASKLPSGDSTFGRKDEKLNKRSTLQPKLVSNDLWTEELSVLRFDFYQRVIAAMRSRGVCHESIWESLMHYSQRSLKGFNRRRQTSREAAIQAKLYDGSIAIEHEQRILVETIVSLLPPQINNGSCSFLFALLHTAIILDTTVACRLDLERRIGMQLELATLDDLLIPTFPYNGNMQFDVDLVHRIVLNFLQYHEEDDFHVSQGMHKHGDSNSPTQAAMLQVGRLVDSYLAEIAPDANLKVNKFVALAELLPDYARMVDDGLYRAIDMYLKARPSLNDQDRKKLCKLMDIHKLSQEACAHAAQNERLHVQFMIQVLYFEQLKLHAAIAKSIVETEHVRQPLSRITSDQVSSGSSPHDSYAFLRQENKDLKHEIARMKMRLLDLEKEQVSMKQDIEKSTDVASTKFFQSVSKKLGQLNPFVRSSMKDQKAPESAKARMHRHSIS</sequence>